<evidence type="ECO:0000256" key="5">
    <source>
        <dbReference type="ARBA" id="ARBA00022692"/>
    </source>
</evidence>
<accession>A0A8J3N705</accession>
<dbReference type="PANTHER" id="PTHR48086:SF8">
    <property type="entry name" value="MONOCARBOXYLIC ACID PERMEASE"/>
    <property type="match status" value="1"/>
</dbReference>
<dbReference type="GO" id="GO:0022857">
    <property type="term" value="F:transmembrane transporter activity"/>
    <property type="evidence" value="ECO:0007669"/>
    <property type="project" value="InterPro"/>
</dbReference>
<comment type="similarity">
    <text evidence="2 8">Belongs to the sodium:solute symporter (SSF) (TC 2.A.21) family.</text>
</comment>
<protein>
    <submittedName>
        <fullName evidence="11">Sodium:solute symporter</fullName>
    </submittedName>
</protein>
<feature type="transmembrane region" description="Helical" evidence="10">
    <location>
        <begin position="190"/>
        <end position="217"/>
    </location>
</feature>
<dbReference type="GO" id="GO:0005886">
    <property type="term" value="C:plasma membrane"/>
    <property type="evidence" value="ECO:0007669"/>
    <property type="project" value="TreeGrafter"/>
</dbReference>
<evidence type="ECO:0000256" key="2">
    <source>
        <dbReference type="ARBA" id="ARBA00006434"/>
    </source>
</evidence>
<evidence type="ECO:0000313" key="11">
    <source>
        <dbReference type="EMBL" id="GHO96662.1"/>
    </source>
</evidence>
<feature type="transmembrane region" description="Helical" evidence="10">
    <location>
        <begin position="402"/>
        <end position="419"/>
    </location>
</feature>
<feature type="transmembrane region" description="Helical" evidence="10">
    <location>
        <begin position="426"/>
        <end position="443"/>
    </location>
</feature>
<keyword evidence="5 10" id="KW-0812">Transmembrane</keyword>
<dbReference type="PROSITE" id="PS50283">
    <property type="entry name" value="NA_SOLUT_SYMP_3"/>
    <property type="match status" value="1"/>
</dbReference>
<evidence type="ECO:0000256" key="1">
    <source>
        <dbReference type="ARBA" id="ARBA00004141"/>
    </source>
</evidence>
<feature type="transmembrane region" description="Helical" evidence="10">
    <location>
        <begin position="321"/>
        <end position="350"/>
    </location>
</feature>
<feature type="transmembrane region" description="Helical" evidence="10">
    <location>
        <begin position="377"/>
        <end position="396"/>
    </location>
</feature>
<dbReference type="InterPro" id="IPR018212">
    <property type="entry name" value="Na/solute_symporter_CS"/>
</dbReference>
<feature type="compositionally biased region" description="Polar residues" evidence="9">
    <location>
        <begin position="521"/>
        <end position="532"/>
    </location>
</feature>
<proteinExistence type="inferred from homology"/>
<keyword evidence="4" id="KW-1003">Cell membrane</keyword>
<dbReference type="InterPro" id="IPR038377">
    <property type="entry name" value="Na/Glc_symporter_sf"/>
</dbReference>
<gene>
    <name evidence="11" type="ORF">KSF_067100</name>
</gene>
<evidence type="ECO:0000256" key="6">
    <source>
        <dbReference type="ARBA" id="ARBA00022989"/>
    </source>
</evidence>
<dbReference type="NCBIfam" id="NF046076">
    <property type="entry name" value="monocarbox_MctP"/>
    <property type="match status" value="1"/>
</dbReference>
<evidence type="ECO:0000256" key="4">
    <source>
        <dbReference type="ARBA" id="ARBA00022475"/>
    </source>
</evidence>
<evidence type="ECO:0000256" key="3">
    <source>
        <dbReference type="ARBA" id="ARBA00022448"/>
    </source>
</evidence>
<evidence type="ECO:0000256" key="10">
    <source>
        <dbReference type="SAM" id="Phobius"/>
    </source>
</evidence>
<dbReference type="InterPro" id="IPR001734">
    <property type="entry name" value="Na/solute_symporter"/>
</dbReference>
<sequence length="544" mass="59547">MINMQALIVFSIVFLFVTALGFLASRWRAGDLNRLQEWGLAGRRFGTIVSWFLLGGDIYTAYSFIAVPALIFSSGALGFFAVPYLLLAYPLMFLILPRFWTVARHRGYLTPADFVRERFGSSLLALLVAITGIVATMPYIALQMYGIEVSLAQMGVPLEVSLFIAFTILAAYTYVGGLRAPALIAIVKDLCIWIVVLVAIIYIPMKLGGFANIFAVVHQKALQHPNTFQDLLSPSQYSAYSTLALGSALALFLYPHNLTGMLSTNSRAAIKRNAALLPVYTLLIGLIGLLGFVAIAAGIQVSSPYGSNSSIPALFAQEFPAWFSGFALASIAIGALAPAAIMSIATANLFTRNIYREYFRPDCTEREESRTAKTASLLVKIGALIFIVFLPTTLIINFQLLSNIWVVQILPAVFIGLYTNWLHCRALIAGLLGGLIVGTWMVVTQNFQSSVYVFHFGGFTLPTYAAVAALIVNLLICVTLTFVFNIFGVANGNDETTPLDFEARPVPGLLRRSYVQTALRPTQSYSPEQRQQPIEAFPRNSRPL</sequence>
<dbReference type="PANTHER" id="PTHR48086">
    <property type="entry name" value="SODIUM/PROLINE SYMPORTER-RELATED"/>
    <property type="match status" value="1"/>
</dbReference>
<feature type="transmembrane region" description="Helical" evidence="10">
    <location>
        <begin position="45"/>
        <end position="71"/>
    </location>
</feature>
<feature type="transmembrane region" description="Helical" evidence="10">
    <location>
        <begin position="160"/>
        <end position="178"/>
    </location>
</feature>
<keyword evidence="12" id="KW-1185">Reference proteome</keyword>
<keyword evidence="3" id="KW-0813">Transport</keyword>
<feature type="transmembrane region" description="Helical" evidence="10">
    <location>
        <begin position="77"/>
        <end position="100"/>
    </location>
</feature>
<dbReference type="EMBL" id="BNJK01000001">
    <property type="protein sequence ID" value="GHO96662.1"/>
    <property type="molecule type" value="Genomic_DNA"/>
</dbReference>
<feature type="transmembrane region" description="Helical" evidence="10">
    <location>
        <begin position="275"/>
        <end position="301"/>
    </location>
</feature>
<keyword evidence="6 10" id="KW-1133">Transmembrane helix</keyword>
<organism evidence="11 12">
    <name type="scientific">Reticulibacter mediterranei</name>
    <dbReference type="NCBI Taxonomy" id="2778369"/>
    <lineage>
        <taxon>Bacteria</taxon>
        <taxon>Bacillati</taxon>
        <taxon>Chloroflexota</taxon>
        <taxon>Ktedonobacteria</taxon>
        <taxon>Ktedonobacterales</taxon>
        <taxon>Reticulibacteraceae</taxon>
        <taxon>Reticulibacter</taxon>
    </lineage>
</organism>
<dbReference type="AlphaFoldDB" id="A0A8J3N705"/>
<evidence type="ECO:0000256" key="8">
    <source>
        <dbReference type="RuleBase" id="RU362091"/>
    </source>
</evidence>
<comment type="subcellular location">
    <subcellularLocation>
        <location evidence="1">Membrane</location>
        <topology evidence="1">Multi-pass membrane protein</topology>
    </subcellularLocation>
</comment>
<evidence type="ECO:0000256" key="7">
    <source>
        <dbReference type="ARBA" id="ARBA00023136"/>
    </source>
</evidence>
<feature type="transmembrane region" description="Helical" evidence="10">
    <location>
        <begin position="463"/>
        <end position="487"/>
    </location>
</feature>
<reference evidence="11" key="1">
    <citation type="submission" date="2020-10" db="EMBL/GenBank/DDBJ databases">
        <title>Taxonomic study of unclassified bacteria belonging to the class Ktedonobacteria.</title>
        <authorList>
            <person name="Yabe S."/>
            <person name="Wang C.M."/>
            <person name="Zheng Y."/>
            <person name="Sakai Y."/>
            <person name="Cavaletti L."/>
            <person name="Monciardini P."/>
            <person name="Donadio S."/>
        </authorList>
    </citation>
    <scope>NUCLEOTIDE SEQUENCE</scope>
    <source>
        <strain evidence="11">ID150040</strain>
    </source>
</reference>
<feature type="transmembrane region" description="Helical" evidence="10">
    <location>
        <begin position="121"/>
        <end position="140"/>
    </location>
</feature>
<dbReference type="CDD" id="cd10322">
    <property type="entry name" value="SLC5sbd"/>
    <property type="match status" value="1"/>
</dbReference>
<dbReference type="InterPro" id="IPR050277">
    <property type="entry name" value="Sodium:Solute_Symporter"/>
</dbReference>
<dbReference type="GO" id="GO:0046942">
    <property type="term" value="P:carboxylic acid transport"/>
    <property type="evidence" value="ECO:0007669"/>
    <property type="project" value="UniProtKB-ARBA"/>
</dbReference>
<evidence type="ECO:0000313" key="12">
    <source>
        <dbReference type="Proteomes" id="UP000597444"/>
    </source>
</evidence>
<dbReference type="Gene3D" id="1.20.1730.10">
    <property type="entry name" value="Sodium/glucose cotransporter"/>
    <property type="match status" value="1"/>
</dbReference>
<feature type="transmembrane region" description="Helical" evidence="10">
    <location>
        <begin position="6"/>
        <end position="24"/>
    </location>
</feature>
<comment type="caution">
    <text evidence="11">The sequence shown here is derived from an EMBL/GenBank/DDBJ whole genome shotgun (WGS) entry which is preliminary data.</text>
</comment>
<dbReference type="Proteomes" id="UP000597444">
    <property type="component" value="Unassembled WGS sequence"/>
</dbReference>
<name>A0A8J3N705_9CHLR</name>
<evidence type="ECO:0000256" key="9">
    <source>
        <dbReference type="SAM" id="MobiDB-lite"/>
    </source>
</evidence>
<dbReference type="Pfam" id="PF00474">
    <property type="entry name" value="SSF"/>
    <property type="match status" value="1"/>
</dbReference>
<dbReference type="PROSITE" id="PS00456">
    <property type="entry name" value="NA_SOLUT_SYMP_1"/>
    <property type="match status" value="1"/>
</dbReference>
<keyword evidence="7 10" id="KW-0472">Membrane</keyword>
<feature type="transmembrane region" description="Helical" evidence="10">
    <location>
        <begin position="237"/>
        <end position="254"/>
    </location>
</feature>
<feature type="region of interest" description="Disordered" evidence="9">
    <location>
        <begin position="521"/>
        <end position="544"/>
    </location>
</feature>